<name>A0A0A9A964_ARUDO</name>
<evidence type="ECO:0000313" key="1">
    <source>
        <dbReference type="EMBL" id="JAD48219.1"/>
    </source>
</evidence>
<protein>
    <submittedName>
        <fullName evidence="1">Uncharacterized protein</fullName>
    </submittedName>
</protein>
<proteinExistence type="predicted"/>
<organism evidence="1">
    <name type="scientific">Arundo donax</name>
    <name type="common">Giant reed</name>
    <name type="synonym">Donax arundinaceus</name>
    <dbReference type="NCBI Taxonomy" id="35708"/>
    <lineage>
        <taxon>Eukaryota</taxon>
        <taxon>Viridiplantae</taxon>
        <taxon>Streptophyta</taxon>
        <taxon>Embryophyta</taxon>
        <taxon>Tracheophyta</taxon>
        <taxon>Spermatophyta</taxon>
        <taxon>Magnoliopsida</taxon>
        <taxon>Liliopsida</taxon>
        <taxon>Poales</taxon>
        <taxon>Poaceae</taxon>
        <taxon>PACMAD clade</taxon>
        <taxon>Arundinoideae</taxon>
        <taxon>Arundineae</taxon>
        <taxon>Arundo</taxon>
    </lineage>
</organism>
<reference evidence="1" key="1">
    <citation type="submission" date="2014-09" db="EMBL/GenBank/DDBJ databases">
        <authorList>
            <person name="Magalhaes I.L.F."/>
            <person name="Oliveira U."/>
            <person name="Santos F.R."/>
            <person name="Vidigal T.H.D.A."/>
            <person name="Brescovit A.D."/>
            <person name="Santos A.J."/>
        </authorList>
    </citation>
    <scope>NUCLEOTIDE SEQUENCE</scope>
    <source>
        <tissue evidence="1">Shoot tissue taken approximately 20 cm above the soil surface</tissue>
    </source>
</reference>
<dbReference type="EMBL" id="GBRH01249676">
    <property type="protein sequence ID" value="JAD48219.1"/>
    <property type="molecule type" value="Transcribed_RNA"/>
</dbReference>
<dbReference type="AlphaFoldDB" id="A0A0A9A964"/>
<accession>A0A0A9A964</accession>
<reference evidence="1" key="2">
    <citation type="journal article" date="2015" name="Data Brief">
        <title>Shoot transcriptome of the giant reed, Arundo donax.</title>
        <authorList>
            <person name="Barrero R.A."/>
            <person name="Guerrero F.D."/>
            <person name="Moolhuijzen P."/>
            <person name="Goolsby J.A."/>
            <person name="Tidwell J."/>
            <person name="Bellgard S.E."/>
            <person name="Bellgard M.I."/>
        </authorList>
    </citation>
    <scope>NUCLEOTIDE SEQUENCE</scope>
    <source>
        <tissue evidence="1">Shoot tissue taken approximately 20 cm above the soil surface</tissue>
    </source>
</reference>
<sequence length="121" mass="13597">MCIAAGDLESTHEVFMEASPRQNSPVPCPTAHKEQPYFKVSSRFESEMKEANEMLRESKQLRVNTNKPKTVTFAPTIQRELGIEKNGWNSRELSEAATKVFQNAYATVYQAALKMISAVEA</sequence>